<accession>A0A9N9HWM6</accession>
<evidence type="ECO:0000313" key="2">
    <source>
        <dbReference type="Proteomes" id="UP000789405"/>
    </source>
</evidence>
<dbReference type="Proteomes" id="UP000789405">
    <property type="component" value="Unassembled WGS sequence"/>
</dbReference>
<organism evidence="1 2">
    <name type="scientific">Dentiscutata erythropus</name>
    <dbReference type="NCBI Taxonomy" id="1348616"/>
    <lineage>
        <taxon>Eukaryota</taxon>
        <taxon>Fungi</taxon>
        <taxon>Fungi incertae sedis</taxon>
        <taxon>Mucoromycota</taxon>
        <taxon>Glomeromycotina</taxon>
        <taxon>Glomeromycetes</taxon>
        <taxon>Diversisporales</taxon>
        <taxon>Gigasporaceae</taxon>
        <taxon>Dentiscutata</taxon>
    </lineage>
</organism>
<sequence length="89" mass="10043">MAPAFAKFLPYTGQEPPDDYLNKVIQSWAYLEGHMTVLENANIGDFDNDVKCNILKSIMGLDKGKILVRDCWKSAISYSKIDSRKISTL</sequence>
<dbReference type="EMBL" id="CAJVPY010009500">
    <property type="protein sequence ID" value="CAG8709450.1"/>
    <property type="molecule type" value="Genomic_DNA"/>
</dbReference>
<keyword evidence="2" id="KW-1185">Reference proteome</keyword>
<evidence type="ECO:0000313" key="1">
    <source>
        <dbReference type="EMBL" id="CAG8709450.1"/>
    </source>
</evidence>
<dbReference type="AlphaFoldDB" id="A0A9N9HWM6"/>
<proteinExistence type="predicted"/>
<name>A0A9N9HWM6_9GLOM</name>
<gene>
    <name evidence="1" type="ORF">DERYTH_LOCUS13484</name>
</gene>
<comment type="caution">
    <text evidence="1">The sequence shown here is derived from an EMBL/GenBank/DDBJ whole genome shotgun (WGS) entry which is preliminary data.</text>
</comment>
<reference evidence="1" key="1">
    <citation type="submission" date="2021-06" db="EMBL/GenBank/DDBJ databases">
        <authorList>
            <person name="Kallberg Y."/>
            <person name="Tangrot J."/>
            <person name="Rosling A."/>
        </authorList>
    </citation>
    <scope>NUCLEOTIDE SEQUENCE</scope>
    <source>
        <strain evidence="1">MA453B</strain>
    </source>
</reference>
<protein>
    <submittedName>
        <fullName evidence="1">3833_t:CDS:1</fullName>
    </submittedName>
</protein>